<dbReference type="InterPro" id="IPR000612">
    <property type="entry name" value="PMP3"/>
</dbReference>
<dbReference type="Pfam" id="PF01679">
    <property type="entry name" value="Pmp3"/>
    <property type="match status" value="2"/>
</dbReference>
<evidence type="ECO:0000256" key="4">
    <source>
        <dbReference type="ARBA" id="ARBA00022989"/>
    </source>
</evidence>
<feature type="transmembrane region" description="Helical" evidence="6">
    <location>
        <begin position="12"/>
        <end position="28"/>
    </location>
</feature>
<dbReference type="PANTHER" id="PTHR21659:SF112">
    <property type="entry name" value="PROTEIN SNA2-RELATED"/>
    <property type="match status" value="1"/>
</dbReference>
<name>A0ABQ0LLN8_MYCCL</name>
<dbReference type="EMBL" id="DF847500">
    <property type="protein sequence ID" value="GAT51985.1"/>
    <property type="molecule type" value="Genomic_DNA"/>
</dbReference>
<feature type="transmembrane region" description="Helical" evidence="6">
    <location>
        <begin position="35"/>
        <end position="57"/>
    </location>
</feature>
<dbReference type="PANTHER" id="PTHR21659">
    <property type="entry name" value="HYDROPHOBIC PROTEIN RCI2 LOW TEMPERATURE AND SALT RESPONSIVE PROTEIN LTI6 -RELATED"/>
    <property type="match status" value="1"/>
</dbReference>
<organism evidence="7 8">
    <name type="scientific">Mycena chlorophos</name>
    <name type="common">Agaric fungus</name>
    <name type="synonym">Agaricus chlorophos</name>
    <dbReference type="NCBI Taxonomy" id="658473"/>
    <lineage>
        <taxon>Eukaryota</taxon>
        <taxon>Fungi</taxon>
        <taxon>Dikarya</taxon>
        <taxon>Basidiomycota</taxon>
        <taxon>Agaricomycotina</taxon>
        <taxon>Agaricomycetes</taxon>
        <taxon>Agaricomycetidae</taxon>
        <taxon>Agaricales</taxon>
        <taxon>Marasmiineae</taxon>
        <taxon>Mycenaceae</taxon>
        <taxon>Mycena</taxon>
    </lineage>
</organism>
<keyword evidence="8" id="KW-1185">Reference proteome</keyword>
<dbReference type="PROSITE" id="PS01309">
    <property type="entry name" value="UPF0057"/>
    <property type="match status" value="1"/>
</dbReference>
<gene>
    <name evidence="7" type="ORF">MCHLO_09077</name>
</gene>
<keyword evidence="3 6" id="KW-0812">Transmembrane</keyword>
<comment type="similarity">
    <text evidence="2">Belongs to the UPF0057 (PMP3) family.</text>
</comment>
<evidence type="ECO:0000313" key="7">
    <source>
        <dbReference type="EMBL" id="GAT51985.1"/>
    </source>
</evidence>
<evidence type="ECO:0000256" key="5">
    <source>
        <dbReference type="ARBA" id="ARBA00023136"/>
    </source>
</evidence>
<sequence length="119" mass="13702">MAERVSSDWNVFLYLLAIFLPPVAVFLKRGLAADFWINICLSILGWLPGVLHAWWIISKHETTTVKRDYFLPPVAVFLKRGLAADFWINICLSILGWVPGVLHAWWIISKHETTTVKRD</sequence>
<feature type="transmembrane region" description="Helical" evidence="6">
    <location>
        <begin position="86"/>
        <end position="108"/>
    </location>
</feature>
<reference evidence="7" key="1">
    <citation type="submission" date="2014-09" db="EMBL/GenBank/DDBJ databases">
        <title>Genome sequence of the luminous mushroom Mycena chlorophos for searching fungal bioluminescence genes.</title>
        <authorList>
            <person name="Tanaka Y."/>
            <person name="Kasuga D."/>
            <person name="Oba Y."/>
            <person name="Hase S."/>
            <person name="Sato K."/>
            <person name="Oba Y."/>
            <person name="Sakakibara Y."/>
        </authorList>
    </citation>
    <scope>NUCLEOTIDE SEQUENCE</scope>
</reference>
<keyword evidence="4 6" id="KW-1133">Transmembrane helix</keyword>
<evidence type="ECO:0000256" key="6">
    <source>
        <dbReference type="SAM" id="Phobius"/>
    </source>
</evidence>
<keyword evidence="5 6" id="KW-0472">Membrane</keyword>
<protein>
    <submittedName>
        <fullName evidence="7">UPF0057-domain-containing protein</fullName>
    </submittedName>
</protein>
<accession>A0ABQ0LLN8</accession>
<evidence type="ECO:0000256" key="2">
    <source>
        <dbReference type="ARBA" id="ARBA00009530"/>
    </source>
</evidence>
<evidence type="ECO:0000313" key="8">
    <source>
        <dbReference type="Proteomes" id="UP000815677"/>
    </source>
</evidence>
<dbReference type="Proteomes" id="UP000815677">
    <property type="component" value="Unassembled WGS sequence"/>
</dbReference>
<comment type="subcellular location">
    <subcellularLocation>
        <location evidence="1">Membrane</location>
    </subcellularLocation>
</comment>
<evidence type="ECO:0000256" key="3">
    <source>
        <dbReference type="ARBA" id="ARBA00022692"/>
    </source>
</evidence>
<evidence type="ECO:0000256" key="1">
    <source>
        <dbReference type="ARBA" id="ARBA00004370"/>
    </source>
</evidence>
<proteinExistence type="inferred from homology"/>